<comment type="caution">
    <text evidence="12">The sequence shown here is derived from an EMBL/GenBank/DDBJ whole genome shotgun (WGS) entry which is preliminary data.</text>
</comment>
<evidence type="ECO:0000256" key="4">
    <source>
        <dbReference type="ARBA" id="ARBA00022490"/>
    </source>
</evidence>
<dbReference type="GO" id="GO:0003755">
    <property type="term" value="F:peptidyl-prolyl cis-trans isomerase activity"/>
    <property type="evidence" value="ECO:0007669"/>
    <property type="project" value="UniProtKB-EC"/>
</dbReference>
<dbReference type="EC" id="5.2.1.8" evidence="10"/>
<dbReference type="Pfam" id="PF00254">
    <property type="entry name" value="FKBP_C"/>
    <property type="match status" value="1"/>
</dbReference>
<comment type="function">
    <text evidence="8">Also involved in hydrogenase metallocenter assembly, probably by participating in the nickel insertion step. This function in hydrogenase biosynthesis requires chaperone activity and the presence of the metal-binding domain, but not PPIase activity.</text>
</comment>
<evidence type="ECO:0000256" key="6">
    <source>
        <dbReference type="ARBA" id="ARBA00023186"/>
    </source>
</evidence>
<organism evidence="12 13">
    <name type="scientific">Candidatus Nitronereus thalassa</name>
    <dbReference type="NCBI Taxonomy" id="3020898"/>
    <lineage>
        <taxon>Bacteria</taxon>
        <taxon>Pseudomonadati</taxon>
        <taxon>Nitrospirota</taxon>
        <taxon>Nitrospiria</taxon>
        <taxon>Nitrospirales</taxon>
        <taxon>Nitrospiraceae</taxon>
        <taxon>Candidatus Nitronereus</taxon>
    </lineage>
</organism>
<feature type="domain" description="PPIase FKBP-type" evidence="11">
    <location>
        <begin position="40"/>
        <end position="122"/>
    </location>
</feature>
<evidence type="ECO:0000256" key="10">
    <source>
        <dbReference type="RuleBase" id="RU003915"/>
    </source>
</evidence>
<dbReference type="InterPro" id="IPR046357">
    <property type="entry name" value="PPIase_dom_sf"/>
</dbReference>
<protein>
    <recommendedName>
        <fullName evidence="10">Peptidyl-prolyl cis-trans isomerase</fullName>
        <ecNumber evidence="10">5.2.1.8</ecNumber>
    </recommendedName>
</protein>
<dbReference type="SUPFAM" id="SSF54534">
    <property type="entry name" value="FKBP-like"/>
    <property type="match status" value="1"/>
</dbReference>
<dbReference type="PANTHER" id="PTHR47861:SF3">
    <property type="entry name" value="FKBP-TYPE PEPTIDYL-PROLYL CIS-TRANS ISOMERASE SLYD"/>
    <property type="match status" value="1"/>
</dbReference>
<gene>
    <name evidence="12" type="ORF">PPG34_01705</name>
</gene>
<dbReference type="InterPro" id="IPR001179">
    <property type="entry name" value="PPIase_FKBP_dom"/>
</dbReference>
<evidence type="ECO:0000313" key="12">
    <source>
        <dbReference type="EMBL" id="MDT7041045.1"/>
    </source>
</evidence>
<proteinExistence type="inferred from homology"/>
<keyword evidence="13" id="KW-1185">Reference proteome</keyword>
<comment type="subcellular location">
    <subcellularLocation>
        <location evidence="2">Cytoplasm</location>
    </subcellularLocation>
</comment>
<dbReference type="Proteomes" id="UP001250932">
    <property type="component" value="Unassembled WGS sequence"/>
</dbReference>
<evidence type="ECO:0000256" key="9">
    <source>
        <dbReference type="PROSITE-ProRule" id="PRU00277"/>
    </source>
</evidence>
<dbReference type="EMBL" id="JAQOUE010000001">
    <property type="protein sequence ID" value="MDT7041045.1"/>
    <property type="molecule type" value="Genomic_DNA"/>
</dbReference>
<evidence type="ECO:0000256" key="1">
    <source>
        <dbReference type="ARBA" id="ARBA00000971"/>
    </source>
</evidence>
<keyword evidence="5 9" id="KW-0697">Rotamase</keyword>
<sequence>MIGGQLFLVRWMVLIGLLFWVNSISPVNAESQSSPTVRAGKQVSFEYTLRLDDQKILDSNVDGEPISYLHGLEQLMPGLENGLEGLGVGESKKIIVQPEDGYGPIDEHAFMEADRARIPQESLHVGAIVEGRDSTGRPLYPRIKEIRETEVILDYNHPLAGKVLYFDVRVLDIKKPEVPPHHE</sequence>
<dbReference type="Gene3D" id="3.10.50.40">
    <property type="match status" value="1"/>
</dbReference>
<evidence type="ECO:0000256" key="3">
    <source>
        <dbReference type="ARBA" id="ARBA00006577"/>
    </source>
</evidence>
<keyword evidence="4" id="KW-0963">Cytoplasm</keyword>
<dbReference type="PANTHER" id="PTHR47861">
    <property type="entry name" value="FKBP-TYPE PEPTIDYL-PROLYL CIS-TRANS ISOMERASE SLYD"/>
    <property type="match status" value="1"/>
</dbReference>
<accession>A0ABU3K3U6</accession>
<name>A0ABU3K3U6_9BACT</name>
<evidence type="ECO:0000256" key="7">
    <source>
        <dbReference type="ARBA" id="ARBA00023235"/>
    </source>
</evidence>
<evidence type="ECO:0000313" key="13">
    <source>
        <dbReference type="Proteomes" id="UP001250932"/>
    </source>
</evidence>
<evidence type="ECO:0000259" key="11">
    <source>
        <dbReference type="PROSITE" id="PS50059"/>
    </source>
</evidence>
<keyword evidence="7 9" id="KW-0413">Isomerase</keyword>
<comment type="similarity">
    <text evidence="3 10">Belongs to the FKBP-type PPIase family.</text>
</comment>
<evidence type="ECO:0000256" key="2">
    <source>
        <dbReference type="ARBA" id="ARBA00004496"/>
    </source>
</evidence>
<reference evidence="12 13" key="1">
    <citation type="journal article" date="2023" name="ISME J.">
        <title>Cultivation and genomic characterization of novel and ubiquitous marine nitrite-oxidizing bacteria from the Nitrospirales.</title>
        <authorList>
            <person name="Mueller A.J."/>
            <person name="Daebeler A."/>
            <person name="Herbold C.W."/>
            <person name="Kirkegaard R.H."/>
            <person name="Daims H."/>
        </authorList>
    </citation>
    <scope>NUCLEOTIDE SEQUENCE [LARGE SCALE GENOMIC DNA]</scope>
    <source>
        <strain evidence="12 13">EB</strain>
    </source>
</reference>
<dbReference type="PROSITE" id="PS50059">
    <property type="entry name" value="FKBP_PPIASE"/>
    <property type="match status" value="1"/>
</dbReference>
<dbReference type="RefSeq" id="WP_313831404.1">
    <property type="nucleotide sequence ID" value="NZ_JAQOUE010000001.1"/>
</dbReference>
<keyword evidence="6" id="KW-0143">Chaperone</keyword>
<evidence type="ECO:0000256" key="5">
    <source>
        <dbReference type="ARBA" id="ARBA00023110"/>
    </source>
</evidence>
<comment type="catalytic activity">
    <reaction evidence="1 9 10">
        <text>[protein]-peptidylproline (omega=180) = [protein]-peptidylproline (omega=0)</text>
        <dbReference type="Rhea" id="RHEA:16237"/>
        <dbReference type="Rhea" id="RHEA-COMP:10747"/>
        <dbReference type="Rhea" id="RHEA-COMP:10748"/>
        <dbReference type="ChEBI" id="CHEBI:83833"/>
        <dbReference type="ChEBI" id="CHEBI:83834"/>
        <dbReference type="EC" id="5.2.1.8"/>
    </reaction>
</comment>
<evidence type="ECO:0000256" key="8">
    <source>
        <dbReference type="ARBA" id="ARBA00037071"/>
    </source>
</evidence>